<gene>
    <name evidence="1" type="ORF">M8818_006415</name>
</gene>
<evidence type="ECO:0000313" key="1">
    <source>
        <dbReference type="EMBL" id="KAK8198548.1"/>
    </source>
</evidence>
<reference evidence="1" key="1">
    <citation type="submission" date="2024-02" db="EMBL/GenBank/DDBJ databases">
        <title>Metagenome Assembled Genome of Zalaria obscura JY119.</title>
        <authorList>
            <person name="Vighnesh L."/>
            <person name="Jagadeeshwari U."/>
            <person name="Venkata Ramana C."/>
            <person name="Sasikala C."/>
        </authorList>
    </citation>
    <scope>NUCLEOTIDE SEQUENCE</scope>
    <source>
        <strain evidence="1">JY119</strain>
    </source>
</reference>
<keyword evidence="2" id="KW-1185">Reference proteome</keyword>
<protein>
    <submittedName>
        <fullName evidence="1">Uncharacterized protein</fullName>
    </submittedName>
</protein>
<sequence>MASLDGTTLQNEAWHDSILEEGPKRLNTLRKITDWLETGPIRNHRDTKKWLPHFKKEIEYLEGQLNPGKQDGNFQQQDVNPLQQDATPLQQDTNPLQQDVNPPQHDANFFQRDVNPRGQANGATSCASHCRRKHPESFNNANSCAGNSHCQRRHPESFNNTNSYAGTSHSQRSHPQLAPIAEQHQDTPESAGSALTEENLAAHTQIESQRPAVSGSRRPVSVIPAPIDPQQQHWNEVEQQEAAQQAEMQAQMAARQHSGNPSYRPPTVEAVTADNHPASHHSASHQPRPRNGVVTGPSVGMYDSLSVRDVPPNERHRIPKYPKPEDNSPDDDYTIAGTPPRSSFVRPSGPTYPASAPARSAVRIPDQVKEGRAAQSVGGRVHYNTPDPFTTHAAGQASQVPGSQVPQAFVQPESPAQGDHQPSSPASVVSSRRVATVVSSAGYGPRPASQVPFAATASRAPSAARTYREPLRGGHAGSRASNFEAEPPNYHTDVPPDGTTVASSYHGIFSSEYDVPD</sequence>
<evidence type="ECO:0000313" key="2">
    <source>
        <dbReference type="Proteomes" id="UP001320706"/>
    </source>
</evidence>
<dbReference type="EMBL" id="JAMKPW020000040">
    <property type="protein sequence ID" value="KAK8198548.1"/>
    <property type="molecule type" value="Genomic_DNA"/>
</dbReference>
<organism evidence="1 2">
    <name type="scientific">Zalaria obscura</name>
    <dbReference type="NCBI Taxonomy" id="2024903"/>
    <lineage>
        <taxon>Eukaryota</taxon>
        <taxon>Fungi</taxon>
        <taxon>Dikarya</taxon>
        <taxon>Ascomycota</taxon>
        <taxon>Pezizomycotina</taxon>
        <taxon>Dothideomycetes</taxon>
        <taxon>Dothideomycetidae</taxon>
        <taxon>Dothideales</taxon>
        <taxon>Zalariaceae</taxon>
        <taxon>Zalaria</taxon>
    </lineage>
</organism>
<dbReference type="Proteomes" id="UP001320706">
    <property type="component" value="Unassembled WGS sequence"/>
</dbReference>
<proteinExistence type="predicted"/>
<comment type="caution">
    <text evidence="1">The sequence shown here is derived from an EMBL/GenBank/DDBJ whole genome shotgun (WGS) entry which is preliminary data.</text>
</comment>
<accession>A0ACC3S6E1</accession>
<name>A0ACC3S6E1_9PEZI</name>